<dbReference type="EMBL" id="JAACJP010000004">
    <property type="protein sequence ID" value="KAF5384840.1"/>
    <property type="molecule type" value="Genomic_DNA"/>
</dbReference>
<keyword evidence="3" id="KW-1185">Reference proteome</keyword>
<proteinExistence type="predicted"/>
<dbReference type="OrthoDB" id="3003645at2759"/>
<feature type="compositionally biased region" description="Low complexity" evidence="1">
    <location>
        <begin position="157"/>
        <end position="176"/>
    </location>
</feature>
<feature type="compositionally biased region" description="Basic residues" evidence="1">
    <location>
        <begin position="139"/>
        <end position="154"/>
    </location>
</feature>
<feature type="region of interest" description="Disordered" evidence="1">
    <location>
        <begin position="1"/>
        <end position="82"/>
    </location>
</feature>
<organism evidence="2 3">
    <name type="scientific">Tricholomella constricta</name>
    <dbReference type="NCBI Taxonomy" id="117010"/>
    <lineage>
        <taxon>Eukaryota</taxon>
        <taxon>Fungi</taxon>
        <taxon>Dikarya</taxon>
        <taxon>Basidiomycota</taxon>
        <taxon>Agaricomycotina</taxon>
        <taxon>Agaricomycetes</taxon>
        <taxon>Agaricomycetidae</taxon>
        <taxon>Agaricales</taxon>
        <taxon>Tricholomatineae</taxon>
        <taxon>Lyophyllaceae</taxon>
        <taxon>Tricholomella</taxon>
    </lineage>
</organism>
<feature type="compositionally biased region" description="Polar residues" evidence="1">
    <location>
        <begin position="48"/>
        <end position="61"/>
    </location>
</feature>
<gene>
    <name evidence="2" type="ORF">D9615_000909</name>
</gene>
<sequence>MSTPERGLGAGVAAACGQDPEQDDPIDDTDSTTKPDLAPVLPELVPRSPSSQIIGTPFTTETRFEYPFPDTSSPSDASSMVLSSSFPSLSASASFHSLIASSSSPSITTQFPPTFPVPAYSSTHPKLRIPDPPVPPGLIKKRQRWSLGLLRRRSSSHESQSSEGTSSTGTTCSTPAPASPAPGSVGGMRNMRASSDPRVHQVTSVLGDTESHPPTHAETPP</sequence>
<feature type="region of interest" description="Disordered" evidence="1">
    <location>
        <begin position="102"/>
        <end position="221"/>
    </location>
</feature>
<name>A0A8H5HKT7_9AGAR</name>
<evidence type="ECO:0000313" key="2">
    <source>
        <dbReference type="EMBL" id="KAF5384840.1"/>
    </source>
</evidence>
<protein>
    <submittedName>
        <fullName evidence="2">Uncharacterized protein</fullName>
    </submittedName>
</protein>
<reference evidence="2 3" key="1">
    <citation type="journal article" date="2020" name="ISME J.">
        <title>Uncovering the hidden diversity of litter-decomposition mechanisms in mushroom-forming fungi.</title>
        <authorList>
            <person name="Floudas D."/>
            <person name="Bentzer J."/>
            <person name="Ahren D."/>
            <person name="Johansson T."/>
            <person name="Persson P."/>
            <person name="Tunlid A."/>
        </authorList>
    </citation>
    <scope>NUCLEOTIDE SEQUENCE [LARGE SCALE GENOMIC DNA]</scope>
    <source>
        <strain evidence="2 3">CBS 661.87</strain>
    </source>
</reference>
<accession>A0A8H5HKT7</accession>
<dbReference type="Proteomes" id="UP000565441">
    <property type="component" value="Unassembled WGS sequence"/>
</dbReference>
<evidence type="ECO:0000256" key="1">
    <source>
        <dbReference type="SAM" id="MobiDB-lite"/>
    </source>
</evidence>
<feature type="compositionally biased region" description="Acidic residues" evidence="1">
    <location>
        <begin position="20"/>
        <end position="30"/>
    </location>
</feature>
<evidence type="ECO:0000313" key="3">
    <source>
        <dbReference type="Proteomes" id="UP000565441"/>
    </source>
</evidence>
<dbReference type="AlphaFoldDB" id="A0A8H5HKT7"/>
<comment type="caution">
    <text evidence="2">The sequence shown here is derived from an EMBL/GenBank/DDBJ whole genome shotgun (WGS) entry which is preliminary data.</text>
</comment>